<reference evidence="2" key="1">
    <citation type="submission" date="2017-02" db="UniProtKB">
        <authorList>
            <consortium name="WormBaseParasite"/>
        </authorList>
    </citation>
    <scope>IDENTIFICATION</scope>
</reference>
<sequence>MVFTVIPDIKRIVVNLSVLLDDEHSIDRTIHNFFSIGSENIEVDNSLHFKLNVITRNPTLSSSTSDSEMYDSLKEEFEKPLSSRFFEVYEGNVFSDSFIIDSVTTDHKRKIKRKLETKVFYQ</sequence>
<proteinExistence type="predicted"/>
<evidence type="ECO:0000313" key="2">
    <source>
        <dbReference type="WBParaSite" id="SPAL_0000700233.1"/>
    </source>
</evidence>
<dbReference type="WBParaSite" id="SPAL_0000700233.1">
    <property type="protein sequence ID" value="SPAL_0000700233.1"/>
    <property type="gene ID" value="SPAL_0000700233"/>
</dbReference>
<keyword evidence="1" id="KW-1185">Reference proteome</keyword>
<accession>A0A0N5BM60</accession>
<evidence type="ECO:0000313" key="1">
    <source>
        <dbReference type="Proteomes" id="UP000046392"/>
    </source>
</evidence>
<dbReference type="AlphaFoldDB" id="A0A0N5BM60"/>
<name>A0A0N5BM60_STREA</name>
<organism evidence="1 2">
    <name type="scientific">Strongyloides papillosus</name>
    <name type="common">Intestinal threadworm</name>
    <dbReference type="NCBI Taxonomy" id="174720"/>
    <lineage>
        <taxon>Eukaryota</taxon>
        <taxon>Metazoa</taxon>
        <taxon>Ecdysozoa</taxon>
        <taxon>Nematoda</taxon>
        <taxon>Chromadorea</taxon>
        <taxon>Rhabditida</taxon>
        <taxon>Tylenchina</taxon>
        <taxon>Panagrolaimomorpha</taxon>
        <taxon>Strongyloidoidea</taxon>
        <taxon>Strongyloididae</taxon>
        <taxon>Strongyloides</taxon>
    </lineage>
</organism>
<dbReference type="Proteomes" id="UP000046392">
    <property type="component" value="Unplaced"/>
</dbReference>
<protein>
    <submittedName>
        <fullName evidence="2">Uncharacterized protein</fullName>
    </submittedName>
</protein>